<feature type="domain" description="Skg3/CAF120-like PH-like" evidence="2">
    <location>
        <begin position="233"/>
        <end position="413"/>
    </location>
</feature>
<sequence>MSTFSGGSYRESRTPSPPADGVQLTSGNHKTERSPSPTERFPEFPASPARNEYAGPVAGNDTHSTARPGRQRSSSRPLSMIQTYQPLVMDTNDTIPELQPVFTLLNNHANKLYQEGYFLKLDDQNTLGTVLSLWDAAELDATGQDGEVLPKFINLTDASIKVIDALPTRSTTERPLQNVLSVSTAGRNRYLLHFNSHHSLIQWTSGIRLAMFEHSTLQEAYTGALIAGKGRLLNNINLIMSPAKFKTEEWVRVRFGAGVPWRRCWCVISPPDEKEVMKLQKDMKKRSPYDRSHAPVLRGEIKFYDTRKEGKKQKKAKPIATITNAYSAYAIYPQSKALIDASSLIKLEGTIVIHSDPVSTTEGFVFMMPEVPNAVSGFEMLLRFLFPTWDIFALYGRPSRLVASTLDTRSLMFAMPKHRRYGYLELMDVSTLVLTEGSGSWTEREWRKRLKDMTAKRMSAMDESASSGADSNRNSRRSSKRLSFGPGSVSTTNSFPTSNSMGAIGMVTNGDKLQRTRVGFADSSESTRPSRLDASGPQPALRNDSAPPASDRQRIPSSMAQAAAIARGRNNSDTGANNNTAPPYAAAHSTYDTAASGGNAPGYFPNAASSSPATHVRGFVSELATTPERVSSEDDFSSRNVTPPQDLRDIHQRLQTPEPVKSPPAFHHPPSSRPAAGMPFHSAELRRANSRLSNTTLAQIVNANAANSEGLPMPDMNNAHDSRPGSQGSNSGVLTGAPMPSSSSNSSFASPGQLHTPSSTAPHLAYSKSPLNQAHNALAPAPTFTSTDKPLPNPVDGPSQASVSTSNGPLPRVPVPMSGHTGFAPSHMHDAMNGRQILTQGPAPPTPPYNAQSSSPLPYRPSPSQTRPSTASSSTSQQAPGGQPERLRTPPPQAGQAPGANPLSPLNTSPPINRKPVPTRADSVQGYKGVIEPQSAQSSAGSMQGYYIDEDAFAKVQYGHSIADDYDTNGPRRAPILRQDTKRSEASSKYEDASSTTSPDYASTHESVHTQESVERPRAGVLRTVGDTSTAPQQPKEDLAIPEVNFGPTYNYAAANLPRNMTQTPLAGPSNTSRSFSPTSGATAAAVSATAAMTAATAGTAKTRKFSNDNTQRTPEYNHRRQDSDDTIRRRSVAWQPGGSMLGPFASNDGRPTPGTVTPEQFVLQRAQASTPVYAHQRVPSNNSMLHLRKNTPSPSAMAVRRRSSFDMLSNSPNPQYQQQQRPSSQGATAALGSHVRNTSSTNVGSHLSAREQEHLARATGSPLINMAGNGRSNQDSASGPGLVGAIAARERTRSPMPAMGSPQSQSSYGSPQMGMPGGWPTAQSPQPQQQQHMQGYTQQGYGGGSSQYAPSQMGAPRARTPGPSNPSMIHHQPGQAF</sequence>
<dbReference type="VEuPathDB" id="FungiDB:F503_04511"/>
<feature type="region of interest" description="Disordered" evidence="1">
    <location>
        <begin position="520"/>
        <end position="581"/>
    </location>
</feature>
<dbReference type="Pfam" id="PF25381">
    <property type="entry name" value="PH_26"/>
    <property type="match status" value="1"/>
</dbReference>
<evidence type="ECO:0000256" key="1">
    <source>
        <dbReference type="SAM" id="MobiDB-lite"/>
    </source>
</evidence>
<feature type="compositionally biased region" description="Polar residues" evidence="1">
    <location>
        <begin position="724"/>
        <end position="733"/>
    </location>
</feature>
<feature type="region of interest" description="Disordered" evidence="1">
    <location>
        <begin position="1"/>
        <end position="79"/>
    </location>
</feature>
<reference evidence="3 4" key="1">
    <citation type="journal article" date="2013" name="BMC Genomics">
        <title>The genome and transcriptome of the pine saprophyte Ophiostoma piceae, and a comparison with the bark beetle-associated pine pathogen Grosmannia clavigera.</title>
        <authorList>
            <person name="Haridas S."/>
            <person name="Wang Y."/>
            <person name="Lim L."/>
            <person name="Massoumi Alamouti S."/>
            <person name="Jackman S."/>
            <person name="Docking R."/>
            <person name="Robertson G."/>
            <person name="Birol I."/>
            <person name="Bohlmann J."/>
            <person name="Breuil C."/>
        </authorList>
    </citation>
    <scope>NUCLEOTIDE SEQUENCE [LARGE SCALE GENOMIC DNA]</scope>
    <source>
        <strain evidence="3 4">UAMH 11346</strain>
    </source>
</reference>
<accession>S3C5U5</accession>
<feature type="compositionally biased region" description="Low complexity" evidence="1">
    <location>
        <begin position="741"/>
        <end position="750"/>
    </location>
</feature>
<evidence type="ECO:0000313" key="3">
    <source>
        <dbReference type="EMBL" id="EPE08924.1"/>
    </source>
</evidence>
<feature type="compositionally biased region" description="Polar residues" evidence="1">
    <location>
        <begin position="1061"/>
        <end position="1078"/>
    </location>
</feature>
<feature type="region of interest" description="Disordered" evidence="1">
    <location>
        <begin position="625"/>
        <end position="678"/>
    </location>
</feature>
<feature type="region of interest" description="Disordered" evidence="1">
    <location>
        <begin position="1263"/>
        <end position="1282"/>
    </location>
</feature>
<feature type="compositionally biased region" description="Polar residues" evidence="1">
    <location>
        <begin position="799"/>
        <end position="808"/>
    </location>
</feature>
<protein>
    <submittedName>
        <fullName evidence="3">Ph domain-containing protein</fullName>
    </submittedName>
</protein>
<feature type="compositionally biased region" description="Low complexity" evidence="1">
    <location>
        <begin position="853"/>
        <end position="884"/>
    </location>
</feature>
<dbReference type="STRING" id="1262450.S3C5U5"/>
<feature type="compositionally biased region" description="Polar residues" evidence="1">
    <location>
        <begin position="61"/>
        <end position="79"/>
    </location>
</feature>
<feature type="region of interest" description="Disordered" evidence="1">
    <location>
        <begin position="780"/>
        <end position="942"/>
    </location>
</feature>
<dbReference type="InterPro" id="IPR058155">
    <property type="entry name" value="Skg3/CAF120-like_PH"/>
</dbReference>
<dbReference type="OrthoDB" id="5563754at2759"/>
<feature type="compositionally biased region" description="Low complexity" evidence="1">
    <location>
        <begin position="1210"/>
        <end position="1226"/>
    </location>
</feature>
<feature type="compositionally biased region" description="Low complexity" evidence="1">
    <location>
        <begin position="1300"/>
        <end position="1315"/>
    </location>
</feature>
<dbReference type="EMBL" id="KE148148">
    <property type="protein sequence ID" value="EPE08924.1"/>
    <property type="molecule type" value="Genomic_DNA"/>
</dbReference>
<dbReference type="InterPro" id="IPR011993">
    <property type="entry name" value="PH-like_dom_sf"/>
</dbReference>
<feature type="region of interest" description="Disordered" evidence="1">
    <location>
        <begin position="1179"/>
        <end position="1232"/>
    </location>
</feature>
<feature type="compositionally biased region" description="Low complexity" evidence="1">
    <location>
        <begin position="1324"/>
        <end position="1340"/>
    </location>
</feature>
<feature type="compositionally biased region" description="Polar residues" evidence="1">
    <location>
        <begin position="488"/>
        <end position="500"/>
    </location>
</feature>
<feature type="region of interest" description="Disordered" evidence="1">
    <location>
        <begin position="457"/>
        <end position="500"/>
    </location>
</feature>
<feature type="compositionally biased region" description="Polar residues" evidence="1">
    <location>
        <begin position="993"/>
        <end position="1005"/>
    </location>
</feature>
<feature type="region of interest" description="Disordered" evidence="1">
    <location>
        <begin position="1061"/>
        <end position="1080"/>
    </location>
</feature>
<feature type="compositionally biased region" description="Basic and acidic residues" evidence="1">
    <location>
        <begin position="979"/>
        <end position="992"/>
    </location>
</feature>
<name>S3C5U5_OPHP1</name>
<dbReference type="eggNOG" id="ENOG502QPV9">
    <property type="taxonomic scope" value="Eukaryota"/>
</dbReference>
<keyword evidence="4" id="KW-1185">Reference proteome</keyword>
<evidence type="ECO:0000313" key="4">
    <source>
        <dbReference type="Proteomes" id="UP000016923"/>
    </source>
</evidence>
<feature type="compositionally biased region" description="Polar residues" evidence="1">
    <location>
        <begin position="1179"/>
        <end position="1195"/>
    </location>
</feature>
<proteinExistence type="predicted"/>
<organism evidence="3 4">
    <name type="scientific">Ophiostoma piceae (strain UAMH 11346)</name>
    <name type="common">Sap stain fungus</name>
    <dbReference type="NCBI Taxonomy" id="1262450"/>
    <lineage>
        <taxon>Eukaryota</taxon>
        <taxon>Fungi</taxon>
        <taxon>Dikarya</taxon>
        <taxon>Ascomycota</taxon>
        <taxon>Pezizomycotina</taxon>
        <taxon>Sordariomycetes</taxon>
        <taxon>Sordariomycetidae</taxon>
        <taxon>Ophiostomatales</taxon>
        <taxon>Ophiostomataceae</taxon>
        <taxon>Ophiostoma</taxon>
    </lineage>
</organism>
<gene>
    <name evidence="3" type="ORF">F503_04511</name>
</gene>
<feature type="region of interest" description="Disordered" evidence="1">
    <location>
        <begin position="1096"/>
        <end position="1158"/>
    </location>
</feature>
<feature type="region of interest" description="Disordered" evidence="1">
    <location>
        <begin position="962"/>
        <end position="1042"/>
    </location>
</feature>
<feature type="region of interest" description="Disordered" evidence="1">
    <location>
        <begin position="1293"/>
        <end position="1378"/>
    </location>
</feature>
<dbReference type="Gene3D" id="2.30.29.30">
    <property type="entry name" value="Pleckstrin-homology domain (PH domain)/Phosphotyrosine-binding domain (PTB)"/>
    <property type="match status" value="1"/>
</dbReference>
<feature type="compositionally biased region" description="Basic and acidic residues" evidence="1">
    <location>
        <begin position="1116"/>
        <end position="1129"/>
    </location>
</feature>
<dbReference type="HOGENOM" id="CLU_005248_1_1_1"/>
<feature type="compositionally biased region" description="Basic and acidic residues" evidence="1">
    <location>
        <begin position="1006"/>
        <end position="1018"/>
    </location>
</feature>
<feature type="region of interest" description="Disordered" evidence="1">
    <location>
        <begin position="706"/>
        <end position="766"/>
    </location>
</feature>
<evidence type="ECO:0000259" key="2">
    <source>
        <dbReference type="Pfam" id="PF25381"/>
    </source>
</evidence>
<dbReference type="Proteomes" id="UP000016923">
    <property type="component" value="Unassembled WGS sequence"/>
</dbReference>